<accession>A0AAX6T878</accession>
<keyword evidence="1" id="KW-1185">Reference proteome</keyword>
<dbReference type="Proteomes" id="UP000694906">
    <property type="component" value="Unplaced"/>
</dbReference>
<dbReference type="GeneID" id="110349968"/>
<evidence type="ECO:0000313" key="1">
    <source>
        <dbReference type="Proteomes" id="UP000694906"/>
    </source>
</evidence>
<proteinExistence type="predicted"/>
<protein>
    <submittedName>
        <fullName evidence="2">Uncharacterized protein LOC110349968</fullName>
    </submittedName>
</protein>
<sequence length="241" mass="26005">MFEVGVEILLQTLNAGSGGAELQCGHCWRPPRAATLTSLCQCHPVCPPCPASSVCGHSVYPAPAAGDRAERVHGSASSCPWGTPGDRLEETLQDGAVGCGRWVQIQPSELCPAAEEVNQDAELSFLQQALGAPRKGKCLPTSALGRFLSSRDPAELFPPQKPFQHILQPPSCPSPQSPPHTDCGSILCLFPQCLTWNVECEDRTSVFLSSFFPLAWESARLWRYCINLRSRGGHIVGLQSI</sequence>
<evidence type="ECO:0000313" key="2">
    <source>
        <dbReference type="RefSeq" id="XP_021116774.1"/>
    </source>
</evidence>
<dbReference type="AlphaFoldDB" id="A0AAX6T878"/>
<name>A0AAX6T878_HETGA</name>
<reference evidence="2" key="1">
    <citation type="submission" date="2025-08" db="UniProtKB">
        <authorList>
            <consortium name="RefSeq"/>
        </authorList>
    </citation>
    <scope>IDENTIFICATION</scope>
</reference>
<organism evidence="1 2">
    <name type="scientific">Heterocephalus glaber</name>
    <name type="common">Naked mole rat</name>
    <dbReference type="NCBI Taxonomy" id="10181"/>
    <lineage>
        <taxon>Eukaryota</taxon>
        <taxon>Metazoa</taxon>
        <taxon>Chordata</taxon>
        <taxon>Craniata</taxon>
        <taxon>Vertebrata</taxon>
        <taxon>Euteleostomi</taxon>
        <taxon>Mammalia</taxon>
        <taxon>Eutheria</taxon>
        <taxon>Euarchontoglires</taxon>
        <taxon>Glires</taxon>
        <taxon>Rodentia</taxon>
        <taxon>Hystricomorpha</taxon>
        <taxon>Bathyergidae</taxon>
        <taxon>Heterocephalus</taxon>
    </lineage>
</organism>
<dbReference type="RefSeq" id="XP_021116774.1">
    <property type="nucleotide sequence ID" value="XM_021261115.1"/>
</dbReference>
<gene>
    <name evidence="2" type="primary">LOC110349968</name>
</gene>